<feature type="region of interest" description="Disordered" evidence="1">
    <location>
        <begin position="1"/>
        <end position="23"/>
    </location>
</feature>
<reference evidence="2 3" key="1">
    <citation type="submission" date="2024-02" db="EMBL/GenBank/DDBJ databases">
        <title>A draft genome for the cacao thread blight pathogen Marasmius crinis-equi.</title>
        <authorList>
            <person name="Cohen S.P."/>
            <person name="Baruah I.K."/>
            <person name="Amoako-Attah I."/>
            <person name="Bukari Y."/>
            <person name="Meinhardt L.W."/>
            <person name="Bailey B.A."/>
        </authorList>
    </citation>
    <scope>NUCLEOTIDE SEQUENCE [LARGE SCALE GENOMIC DNA]</scope>
    <source>
        <strain evidence="2 3">GH-76</strain>
    </source>
</reference>
<comment type="caution">
    <text evidence="2">The sequence shown here is derived from an EMBL/GenBank/DDBJ whole genome shotgun (WGS) entry which is preliminary data.</text>
</comment>
<keyword evidence="3" id="KW-1185">Reference proteome</keyword>
<organism evidence="2 3">
    <name type="scientific">Marasmius crinis-equi</name>
    <dbReference type="NCBI Taxonomy" id="585013"/>
    <lineage>
        <taxon>Eukaryota</taxon>
        <taxon>Fungi</taxon>
        <taxon>Dikarya</taxon>
        <taxon>Basidiomycota</taxon>
        <taxon>Agaricomycotina</taxon>
        <taxon>Agaricomycetes</taxon>
        <taxon>Agaricomycetidae</taxon>
        <taxon>Agaricales</taxon>
        <taxon>Marasmiineae</taxon>
        <taxon>Marasmiaceae</taxon>
        <taxon>Marasmius</taxon>
    </lineage>
</organism>
<name>A0ABR3FCB7_9AGAR</name>
<accession>A0ABR3FCB7</accession>
<dbReference type="Proteomes" id="UP001465976">
    <property type="component" value="Unassembled WGS sequence"/>
</dbReference>
<sequence>MPQSDNHPVNTLTTHRNVMPPPISEPEEVHIQLELQGTAEREWLIMRGWSGSKIEEISRMRREAQEELLPQLHVRLDQACQESDIADERLALKSIGDFKRARKEMTELMEQICMLEGLPVASWELKRRVYPSPEVEDLTNEIAGMGIVGMDVDSVSGSDAV</sequence>
<evidence type="ECO:0000313" key="3">
    <source>
        <dbReference type="Proteomes" id="UP001465976"/>
    </source>
</evidence>
<dbReference type="EMBL" id="JBAHYK010000562">
    <property type="protein sequence ID" value="KAL0572954.1"/>
    <property type="molecule type" value="Genomic_DNA"/>
</dbReference>
<feature type="compositionally biased region" description="Polar residues" evidence="1">
    <location>
        <begin position="1"/>
        <end position="16"/>
    </location>
</feature>
<gene>
    <name evidence="2" type="ORF">V5O48_009009</name>
</gene>
<protein>
    <submittedName>
        <fullName evidence="2">Uncharacterized protein</fullName>
    </submittedName>
</protein>
<evidence type="ECO:0000313" key="2">
    <source>
        <dbReference type="EMBL" id="KAL0572954.1"/>
    </source>
</evidence>
<evidence type="ECO:0000256" key="1">
    <source>
        <dbReference type="SAM" id="MobiDB-lite"/>
    </source>
</evidence>
<proteinExistence type="predicted"/>